<proteinExistence type="predicted"/>
<keyword evidence="2" id="KW-1185">Reference proteome</keyword>
<evidence type="ECO:0000313" key="2">
    <source>
        <dbReference type="Proteomes" id="UP001501411"/>
    </source>
</evidence>
<organism evidence="1 2">
    <name type="scientific">Olivibacter ginsenosidimutans</name>
    <dbReference type="NCBI Taxonomy" id="1176537"/>
    <lineage>
        <taxon>Bacteria</taxon>
        <taxon>Pseudomonadati</taxon>
        <taxon>Bacteroidota</taxon>
        <taxon>Sphingobacteriia</taxon>
        <taxon>Sphingobacteriales</taxon>
        <taxon>Sphingobacteriaceae</taxon>
        <taxon>Olivibacter</taxon>
    </lineage>
</organism>
<evidence type="ECO:0000313" key="1">
    <source>
        <dbReference type="EMBL" id="GAA4783065.1"/>
    </source>
</evidence>
<sequence>MTSLTTKNPTALRYFMEETLYPVQITGKTETQQIAEKAPVGYHFLGGNSKHILFLVRNKAHAFFSPTAHEAFLKTIQALALSLEDVAVFNTSTTAERVDMDRICSFFQPKIFVVAGPISNDLGLPDYPLNTPTHQDGIKLLYTFSFEEMLTDTQKKKLFWQAIKTL</sequence>
<reference evidence="2" key="1">
    <citation type="journal article" date="2019" name="Int. J. Syst. Evol. Microbiol.">
        <title>The Global Catalogue of Microorganisms (GCM) 10K type strain sequencing project: providing services to taxonomists for standard genome sequencing and annotation.</title>
        <authorList>
            <consortium name="The Broad Institute Genomics Platform"/>
            <consortium name="The Broad Institute Genome Sequencing Center for Infectious Disease"/>
            <person name="Wu L."/>
            <person name="Ma J."/>
        </authorList>
    </citation>
    <scope>NUCLEOTIDE SEQUENCE [LARGE SCALE GENOMIC DNA]</scope>
    <source>
        <strain evidence="2">JCM 18200</strain>
    </source>
</reference>
<comment type="caution">
    <text evidence="1">The sequence shown here is derived from an EMBL/GenBank/DDBJ whole genome shotgun (WGS) entry which is preliminary data.</text>
</comment>
<protein>
    <submittedName>
        <fullName evidence="1">Uncharacterized protein</fullName>
    </submittedName>
</protein>
<accession>A0ABP9AL78</accession>
<dbReference type="Proteomes" id="UP001501411">
    <property type="component" value="Unassembled WGS sequence"/>
</dbReference>
<gene>
    <name evidence="1" type="ORF">GCM10023231_08400</name>
</gene>
<name>A0ABP9AL78_9SPHI</name>
<dbReference type="RefSeq" id="WP_345230466.1">
    <property type="nucleotide sequence ID" value="NZ_BAABIQ010000005.1"/>
</dbReference>
<dbReference type="EMBL" id="BAABIQ010000005">
    <property type="protein sequence ID" value="GAA4783065.1"/>
    <property type="molecule type" value="Genomic_DNA"/>
</dbReference>